<keyword evidence="2" id="KW-1185">Reference proteome</keyword>
<evidence type="ECO:0000313" key="2">
    <source>
        <dbReference type="Proteomes" id="UP000000226"/>
    </source>
</evidence>
<organism evidence="1 2">
    <name type="scientific">Phaseolus vulgaris</name>
    <name type="common">Kidney bean</name>
    <name type="synonym">French bean</name>
    <dbReference type="NCBI Taxonomy" id="3885"/>
    <lineage>
        <taxon>Eukaryota</taxon>
        <taxon>Viridiplantae</taxon>
        <taxon>Streptophyta</taxon>
        <taxon>Embryophyta</taxon>
        <taxon>Tracheophyta</taxon>
        <taxon>Spermatophyta</taxon>
        <taxon>Magnoliopsida</taxon>
        <taxon>eudicotyledons</taxon>
        <taxon>Gunneridae</taxon>
        <taxon>Pentapetalae</taxon>
        <taxon>rosids</taxon>
        <taxon>fabids</taxon>
        <taxon>Fabales</taxon>
        <taxon>Fabaceae</taxon>
        <taxon>Papilionoideae</taxon>
        <taxon>50 kb inversion clade</taxon>
        <taxon>NPAAA clade</taxon>
        <taxon>indigoferoid/millettioid clade</taxon>
        <taxon>Phaseoleae</taxon>
        <taxon>Phaseolus</taxon>
    </lineage>
</organism>
<proteinExistence type="predicted"/>
<dbReference type="Gramene" id="ESW28106">
    <property type="protein sequence ID" value="ESW28106"/>
    <property type="gene ID" value="PHAVU_003G259600g"/>
</dbReference>
<dbReference type="OrthoDB" id="1399495at2759"/>
<protein>
    <submittedName>
        <fullName evidence="1">Uncharacterized protein</fullName>
    </submittedName>
</protein>
<gene>
    <name evidence="1" type="ORF">PHAVU_003G259600g</name>
</gene>
<dbReference type="EMBL" id="CM002290">
    <property type="protein sequence ID" value="ESW28106.1"/>
    <property type="molecule type" value="Genomic_DNA"/>
</dbReference>
<name>V7CGR4_PHAVU</name>
<evidence type="ECO:0000313" key="1">
    <source>
        <dbReference type="EMBL" id="ESW28106.1"/>
    </source>
</evidence>
<reference evidence="2" key="1">
    <citation type="journal article" date="2014" name="Nat. Genet.">
        <title>A reference genome for common bean and genome-wide analysis of dual domestications.</title>
        <authorList>
            <person name="Schmutz J."/>
            <person name="McClean P.E."/>
            <person name="Mamidi S."/>
            <person name="Wu G.A."/>
            <person name="Cannon S.B."/>
            <person name="Grimwood J."/>
            <person name="Jenkins J."/>
            <person name="Shu S."/>
            <person name="Song Q."/>
            <person name="Chavarro C."/>
            <person name="Torres-Torres M."/>
            <person name="Geffroy V."/>
            <person name="Moghaddam S.M."/>
            <person name="Gao D."/>
            <person name="Abernathy B."/>
            <person name="Barry K."/>
            <person name="Blair M."/>
            <person name="Brick M.A."/>
            <person name="Chovatia M."/>
            <person name="Gepts P."/>
            <person name="Goodstein D.M."/>
            <person name="Gonzales M."/>
            <person name="Hellsten U."/>
            <person name="Hyten D.L."/>
            <person name="Jia G."/>
            <person name="Kelly J.D."/>
            <person name="Kudrna D."/>
            <person name="Lee R."/>
            <person name="Richard M.M."/>
            <person name="Miklas P.N."/>
            <person name="Osorno J.M."/>
            <person name="Rodrigues J."/>
            <person name="Thareau V."/>
            <person name="Urrea C.A."/>
            <person name="Wang M."/>
            <person name="Yu Y."/>
            <person name="Zhang M."/>
            <person name="Wing R.A."/>
            <person name="Cregan P.B."/>
            <person name="Rokhsar D.S."/>
            <person name="Jackson S.A."/>
        </authorList>
    </citation>
    <scope>NUCLEOTIDE SEQUENCE [LARGE SCALE GENOMIC DNA]</scope>
    <source>
        <strain evidence="2">cv. G19833</strain>
    </source>
</reference>
<sequence>NGSSRRNLFLNSQNFICSIPIGVENPSLSWLCYRRLWESQNRRALILGWVSYLDAFSSYPFSVYRGHDNWHTRGASFPILSY</sequence>
<accession>V7CGR4</accession>
<dbReference type="OMA" id="WESQNRR"/>
<dbReference type="Proteomes" id="UP000000226">
    <property type="component" value="Chromosome 3"/>
</dbReference>
<feature type="non-terminal residue" evidence="1">
    <location>
        <position position="1"/>
    </location>
</feature>
<dbReference type="eggNOG" id="ENOG502RXXN">
    <property type="taxonomic scope" value="Eukaryota"/>
</dbReference>
<dbReference type="AlphaFoldDB" id="V7CGR4"/>